<dbReference type="PANTHER" id="PTHR13678:SF2">
    <property type="entry name" value="VACUOLAR PROTEIN SORTING-ASSOCIATED PROTEIN 37A"/>
    <property type="match status" value="1"/>
</dbReference>
<evidence type="ECO:0000256" key="3">
    <source>
        <dbReference type="ARBA" id="ARBA00022448"/>
    </source>
</evidence>
<keyword evidence="4" id="KW-0967">Endosome</keyword>
<feature type="region of interest" description="Disordered" evidence="7">
    <location>
        <begin position="1"/>
        <end position="89"/>
    </location>
</feature>
<dbReference type="GO" id="GO:0006623">
    <property type="term" value="P:protein targeting to vacuole"/>
    <property type="evidence" value="ECO:0007669"/>
    <property type="project" value="TreeGrafter"/>
</dbReference>
<evidence type="ECO:0000313" key="9">
    <source>
        <dbReference type="EMBL" id="KAF2719989.1"/>
    </source>
</evidence>
<dbReference type="InterPro" id="IPR037202">
    <property type="entry name" value="ESCRT_assembly_dom"/>
</dbReference>
<dbReference type="GO" id="GO:0006612">
    <property type="term" value="P:protein targeting to membrane"/>
    <property type="evidence" value="ECO:0007669"/>
    <property type="project" value="TreeGrafter"/>
</dbReference>
<evidence type="ECO:0000256" key="2">
    <source>
        <dbReference type="ARBA" id="ARBA00007617"/>
    </source>
</evidence>
<evidence type="ECO:0000256" key="7">
    <source>
        <dbReference type="SAM" id="MobiDB-lite"/>
    </source>
</evidence>
<dbReference type="PANTHER" id="PTHR13678">
    <property type="entry name" value="VACUOLAR PROTEIN SORTING-ASSOCIATED PROTEIN 37"/>
    <property type="match status" value="1"/>
</dbReference>
<evidence type="ECO:0000256" key="4">
    <source>
        <dbReference type="ARBA" id="ARBA00022753"/>
    </source>
</evidence>
<evidence type="ECO:0000256" key="5">
    <source>
        <dbReference type="ARBA" id="ARBA00022927"/>
    </source>
</evidence>
<dbReference type="AlphaFoldDB" id="A0A9P4Q877"/>
<dbReference type="Proteomes" id="UP000799441">
    <property type="component" value="Unassembled WGS sequence"/>
</dbReference>
<dbReference type="SUPFAM" id="SSF140111">
    <property type="entry name" value="Endosomal sorting complex assembly domain"/>
    <property type="match status" value="1"/>
</dbReference>
<gene>
    <name evidence="9" type="ORF">K431DRAFT_321320</name>
</gene>
<evidence type="ECO:0000256" key="1">
    <source>
        <dbReference type="ARBA" id="ARBA00004177"/>
    </source>
</evidence>
<keyword evidence="3 6" id="KW-0813">Transport</keyword>
<name>A0A9P4Q877_9PEZI</name>
<dbReference type="EMBL" id="MU003804">
    <property type="protein sequence ID" value="KAF2719989.1"/>
    <property type="molecule type" value="Genomic_DNA"/>
</dbReference>
<feature type="domain" description="VPS37 C-terminal" evidence="8">
    <location>
        <begin position="167"/>
        <end position="256"/>
    </location>
</feature>
<sequence>MATPQHADFHASSFYAATPPAPPPKPPASTSATPSRGPPLPPPPPSSSNEPSELDGGSVYQQHARFPERPYHQTPQIPPIEPGWLPGSVKEQSVSDLEDFVRDQALQAALLSNPATSHPAILASEAAITPLISSNLQLSQSLLSLQDRLTALRESTQQRLLALRALEQQYRTKVNETETALEAFSPKSLYQKLNASAQEQDSLVRGIGESWLDEEGIARSTEVADIIKRVREARRVGFLRQERQARWDEGRVGGWR</sequence>
<evidence type="ECO:0000313" key="10">
    <source>
        <dbReference type="Proteomes" id="UP000799441"/>
    </source>
</evidence>
<dbReference type="GO" id="GO:0043162">
    <property type="term" value="P:ubiquitin-dependent protein catabolic process via the multivesicular body sorting pathway"/>
    <property type="evidence" value="ECO:0007669"/>
    <property type="project" value="TreeGrafter"/>
</dbReference>
<comment type="similarity">
    <text evidence="2">Belongs to the VPS37 family.</text>
</comment>
<organism evidence="9 10">
    <name type="scientific">Polychaeton citri CBS 116435</name>
    <dbReference type="NCBI Taxonomy" id="1314669"/>
    <lineage>
        <taxon>Eukaryota</taxon>
        <taxon>Fungi</taxon>
        <taxon>Dikarya</taxon>
        <taxon>Ascomycota</taxon>
        <taxon>Pezizomycotina</taxon>
        <taxon>Dothideomycetes</taxon>
        <taxon>Dothideomycetidae</taxon>
        <taxon>Capnodiales</taxon>
        <taxon>Capnodiaceae</taxon>
        <taxon>Polychaeton</taxon>
    </lineage>
</organism>
<protein>
    <recommendedName>
        <fullName evidence="8">VPS37 C-terminal domain-containing protein</fullName>
    </recommendedName>
</protein>
<comment type="subcellular location">
    <subcellularLocation>
        <location evidence="1">Endosome</location>
    </subcellularLocation>
</comment>
<reference evidence="9" key="1">
    <citation type="journal article" date="2020" name="Stud. Mycol.">
        <title>101 Dothideomycetes genomes: a test case for predicting lifestyles and emergence of pathogens.</title>
        <authorList>
            <person name="Haridas S."/>
            <person name="Albert R."/>
            <person name="Binder M."/>
            <person name="Bloem J."/>
            <person name="Labutti K."/>
            <person name="Salamov A."/>
            <person name="Andreopoulos B."/>
            <person name="Baker S."/>
            <person name="Barry K."/>
            <person name="Bills G."/>
            <person name="Bluhm B."/>
            <person name="Cannon C."/>
            <person name="Castanera R."/>
            <person name="Culley D."/>
            <person name="Daum C."/>
            <person name="Ezra D."/>
            <person name="Gonzalez J."/>
            <person name="Henrissat B."/>
            <person name="Kuo A."/>
            <person name="Liang C."/>
            <person name="Lipzen A."/>
            <person name="Lutzoni F."/>
            <person name="Magnuson J."/>
            <person name="Mondo S."/>
            <person name="Nolan M."/>
            <person name="Ohm R."/>
            <person name="Pangilinan J."/>
            <person name="Park H.-J."/>
            <person name="Ramirez L."/>
            <person name="Alfaro M."/>
            <person name="Sun H."/>
            <person name="Tritt A."/>
            <person name="Yoshinaga Y."/>
            <person name="Zwiers L.-H."/>
            <person name="Turgeon B."/>
            <person name="Goodwin S."/>
            <person name="Spatafora J."/>
            <person name="Crous P."/>
            <person name="Grigoriev I."/>
        </authorList>
    </citation>
    <scope>NUCLEOTIDE SEQUENCE</scope>
    <source>
        <strain evidence="9">CBS 116435</strain>
    </source>
</reference>
<evidence type="ECO:0000259" key="8">
    <source>
        <dbReference type="PROSITE" id="PS51314"/>
    </source>
</evidence>
<dbReference type="GO" id="GO:0000813">
    <property type="term" value="C:ESCRT I complex"/>
    <property type="evidence" value="ECO:0007669"/>
    <property type="project" value="UniProtKB-ARBA"/>
</dbReference>
<keyword evidence="5 6" id="KW-0653">Protein transport</keyword>
<keyword evidence="10" id="KW-1185">Reference proteome</keyword>
<dbReference type="OrthoDB" id="10260857at2759"/>
<comment type="caution">
    <text evidence="9">The sequence shown here is derived from an EMBL/GenBank/DDBJ whole genome shotgun (WGS) entry which is preliminary data.</text>
</comment>
<proteinExistence type="inferred from homology"/>
<dbReference type="PROSITE" id="PS51314">
    <property type="entry name" value="VPS37_C"/>
    <property type="match status" value="1"/>
</dbReference>
<accession>A0A9P4Q877</accession>
<feature type="compositionally biased region" description="Pro residues" evidence="7">
    <location>
        <begin position="36"/>
        <end position="46"/>
    </location>
</feature>
<evidence type="ECO:0000256" key="6">
    <source>
        <dbReference type="PROSITE-ProRule" id="PRU00646"/>
    </source>
</evidence>
<dbReference type="Pfam" id="PF07200">
    <property type="entry name" value="Mod_r"/>
    <property type="match status" value="1"/>
</dbReference>
<dbReference type="InterPro" id="IPR009851">
    <property type="entry name" value="Mod_r"/>
</dbReference>